<dbReference type="RefSeq" id="WP_140998349.1">
    <property type="nucleotide sequence ID" value="NZ_VDCZ01000009.1"/>
</dbReference>
<evidence type="ECO:0000313" key="1">
    <source>
        <dbReference type="EMBL" id="MVO09981.1"/>
    </source>
</evidence>
<protein>
    <submittedName>
        <fullName evidence="1">Uncharacterized protein</fullName>
    </submittedName>
</protein>
<dbReference type="EMBL" id="WQLW01000009">
    <property type="protein sequence ID" value="MVO09981.1"/>
    <property type="molecule type" value="Genomic_DNA"/>
</dbReference>
<organism evidence="1 2">
    <name type="scientific">Flavobacterium profundi</name>
    <dbReference type="NCBI Taxonomy" id="1774945"/>
    <lineage>
        <taxon>Bacteria</taxon>
        <taxon>Pseudomonadati</taxon>
        <taxon>Bacteroidota</taxon>
        <taxon>Flavobacteriia</taxon>
        <taxon>Flavobacteriales</taxon>
        <taxon>Flavobacteriaceae</taxon>
        <taxon>Flavobacterium</taxon>
    </lineage>
</organism>
<dbReference type="AlphaFoldDB" id="A0A6I4ISY8"/>
<comment type="caution">
    <text evidence="1">The sequence shown here is derived from an EMBL/GenBank/DDBJ whole genome shotgun (WGS) entry which is preliminary data.</text>
</comment>
<reference evidence="2" key="1">
    <citation type="submission" date="2019-05" db="EMBL/GenBank/DDBJ databases">
        <title>Flavobacterium profundi sp. nov., isolated from a deep-sea seamount.</title>
        <authorList>
            <person name="Zhang D.-C."/>
        </authorList>
    </citation>
    <scope>NUCLEOTIDE SEQUENCE [LARGE SCALE GENOMIC DNA]</scope>
    <source>
        <strain evidence="2">TP390</strain>
    </source>
</reference>
<dbReference type="Proteomes" id="UP000431264">
    <property type="component" value="Unassembled WGS sequence"/>
</dbReference>
<evidence type="ECO:0000313" key="2">
    <source>
        <dbReference type="Proteomes" id="UP000431264"/>
    </source>
</evidence>
<gene>
    <name evidence="1" type="ORF">GOQ30_12490</name>
</gene>
<name>A0A6I4ISY8_9FLAO</name>
<dbReference type="OrthoDB" id="1150265at2"/>
<keyword evidence="2" id="KW-1185">Reference proteome</keyword>
<sequence>MNEELENQFYFLRNFIVEGFENYKIDKILICENLKDKSVIFVYLKIYEKNWQKYFLDSGAGFWEDTETINYLDLENIEDDEDFILKDYSNKFNIKNKEISKIYCEPNEENCQIIIQLKNSEKILLRCRNSKIFDSECEIVFE</sequence>
<proteinExistence type="predicted"/>
<accession>A0A6I4ISY8</accession>